<name>A0AAF0UCM7_SOLVR</name>
<dbReference type="AlphaFoldDB" id="A0AAF0UCM7"/>
<organism evidence="2 3">
    <name type="scientific">Solanum verrucosum</name>
    <dbReference type="NCBI Taxonomy" id="315347"/>
    <lineage>
        <taxon>Eukaryota</taxon>
        <taxon>Viridiplantae</taxon>
        <taxon>Streptophyta</taxon>
        <taxon>Embryophyta</taxon>
        <taxon>Tracheophyta</taxon>
        <taxon>Spermatophyta</taxon>
        <taxon>Magnoliopsida</taxon>
        <taxon>eudicotyledons</taxon>
        <taxon>Gunneridae</taxon>
        <taxon>Pentapetalae</taxon>
        <taxon>asterids</taxon>
        <taxon>lamiids</taxon>
        <taxon>Solanales</taxon>
        <taxon>Solanaceae</taxon>
        <taxon>Solanoideae</taxon>
        <taxon>Solaneae</taxon>
        <taxon>Solanum</taxon>
    </lineage>
</organism>
<dbReference type="GO" id="GO:0004523">
    <property type="term" value="F:RNA-DNA hybrid ribonuclease activity"/>
    <property type="evidence" value="ECO:0007669"/>
    <property type="project" value="InterPro"/>
</dbReference>
<protein>
    <recommendedName>
        <fullName evidence="1">RNase H type-1 domain-containing protein</fullName>
    </recommendedName>
</protein>
<accession>A0AAF0UCM7</accession>
<dbReference type="EMBL" id="CP133619">
    <property type="protein sequence ID" value="WMV43106.1"/>
    <property type="molecule type" value="Genomic_DNA"/>
</dbReference>
<dbReference type="Proteomes" id="UP001234989">
    <property type="component" value="Chromosome 8"/>
</dbReference>
<gene>
    <name evidence="2" type="ORF">MTR67_036491</name>
</gene>
<evidence type="ECO:0000259" key="1">
    <source>
        <dbReference type="Pfam" id="PF13456"/>
    </source>
</evidence>
<dbReference type="InterPro" id="IPR002156">
    <property type="entry name" value="RNaseH_domain"/>
</dbReference>
<dbReference type="PANTHER" id="PTHR47723:SF19">
    <property type="entry name" value="POLYNUCLEOTIDYL TRANSFERASE, RIBONUCLEASE H-LIKE SUPERFAMILY PROTEIN"/>
    <property type="match status" value="1"/>
</dbReference>
<proteinExistence type="predicted"/>
<reference evidence="2" key="1">
    <citation type="submission" date="2023-08" db="EMBL/GenBank/DDBJ databases">
        <title>A de novo genome assembly of Solanum verrucosum Schlechtendal, a Mexican diploid species geographically isolated from the other diploid A-genome species in potato relatives.</title>
        <authorList>
            <person name="Hosaka K."/>
        </authorList>
    </citation>
    <scope>NUCLEOTIDE SEQUENCE</scope>
    <source>
        <tissue evidence="2">Young leaves</tissue>
    </source>
</reference>
<dbReference type="InterPro" id="IPR012337">
    <property type="entry name" value="RNaseH-like_sf"/>
</dbReference>
<keyword evidence="3" id="KW-1185">Reference proteome</keyword>
<dbReference type="InterPro" id="IPR036397">
    <property type="entry name" value="RNaseH_sf"/>
</dbReference>
<evidence type="ECO:0000313" key="3">
    <source>
        <dbReference type="Proteomes" id="UP001234989"/>
    </source>
</evidence>
<sequence>MFMYDNKMEYHVIWNIQAVVNSIFPDYKFSSNWPSTCWEIERLKPKVNIQLVTWNKPDVGKFKINIDGSYRDDGMAGIGGIIRDSHGDFIMAFSWKINCTSSNQAEAIAAKFGAQLCKDNGLDNYDMEMDSLWQTCLSMLGFSKV</sequence>
<dbReference type="InterPro" id="IPR044730">
    <property type="entry name" value="RNase_H-like_dom_plant"/>
</dbReference>
<dbReference type="CDD" id="cd06222">
    <property type="entry name" value="RNase_H_like"/>
    <property type="match status" value="1"/>
</dbReference>
<dbReference type="InterPro" id="IPR053151">
    <property type="entry name" value="RNase_H-like"/>
</dbReference>
<feature type="domain" description="RNase H type-1" evidence="1">
    <location>
        <begin position="65"/>
        <end position="131"/>
    </location>
</feature>
<evidence type="ECO:0000313" key="2">
    <source>
        <dbReference type="EMBL" id="WMV43106.1"/>
    </source>
</evidence>
<dbReference type="Gene3D" id="3.30.420.10">
    <property type="entry name" value="Ribonuclease H-like superfamily/Ribonuclease H"/>
    <property type="match status" value="1"/>
</dbReference>
<dbReference type="PANTHER" id="PTHR47723">
    <property type="entry name" value="OS05G0353850 PROTEIN"/>
    <property type="match status" value="1"/>
</dbReference>
<dbReference type="SUPFAM" id="SSF53098">
    <property type="entry name" value="Ribonuclease H-like"/>
    <property type="match status" value="1"/>
</dbReference>
<dbReference type="GO" id="GO:0003676">
    <property type="term" value="F:nucleic acid binding"/>
    <property type="evidence" value="ECO:0007669"/>
    <property type="project" value="InterPro"/>
</dbReference>
<dbReference type="Pfam" id="PF13456">
    <property type="entry name" value="RVT_3"/>
    <property type="match status" value="1"/>
</dbReference>